<sequence>MNKPTDGKCPELENCAETCIAEEVILKFRDPFSCVFRRRCSRHCLDEWRCAPCHNVVKRVFTGFCHRRGLTEKFVYRKAQFMLKFDPTSHHYKMYILLISLLVHLFTLNDNKFYFIFIDIYEISCLANLFEGKYAKWVIISTEITTYFFCK</sequence>
<keyword evidence="1" id="KW-1185">Reference proteome</keyword>
<dbReference type="WBParaSite" id="Hba_06781">
    <property type="protein sequence ID" value="Hba_06781"/>
    <property type="gene ID" value="Hba_06781"/>
</dbReference>
<dbReference type="AlphaFoldDB" id="A0A1I7WNR4"/>
<name>A0A1I7WNR4_HETBA</name>
<evidence type="ECO:0000313" key="1">
    <source>
        <dbReference type="Proteomes" id="UP000095283"/>
    </source>
</evidence>
<proteinExistence type="predicted"/>
<dbReference type="Proteomes" id="UP000095283">
    <property type="component" value="Unplaced"/>
</dbReference>
<organism evidence="1 2">
    <name type="scientific">Heterorhabditis bacteriophora</name>
    <name type="common">Entomopathogenic nematode worm</name>
    <dbReference type="NCBI Taxonomy" id="37862"/>
    <lineage>
        <taxon>Eukaryota</taxon>
        <taxon>Metazoa</taxon>
        <taxon>Ecdysozoa</taxon>
        <taxon>Nematoda</taxon>
        <taxon>Chromadorea</taxon>
        <taxon>Rhabditida</taxon>
        <taxon>Rhabditina</taxon>
        <taxon>Rhabditomorpha</taxon>
        <taxon>Strongyloidea</taxon>
        <taxon>Heterorhabditidae</taxon>
        <taxon>Heterorhabditis</taxon>
    </lineage>
</organism>
<protein>
    <submittedName>
        <fullName evidence="2">TAZ-type domain-containing protein</fullName>
    </submittedName>
</protein>
<evidence type="ECO:0000313" key="2">
    <source>
        <dbReference type="WBParaSite" id="Hba_06781"/>
    </source>
</evidence>
<accession>A0A1I7WNR4</accession>
<dbReference type="Pfam" id="PF17266">
    <property type="entry name" value="DUF5332"/>
    <property type="match status" value="1"/>
</dbReference>
<dbReference type="InterPro" id="IPR035161">
    <property type="entry name" value="DUF5332"/>
</dbReference>
<reference evidence="2" key="1">
    <citation type="submission" date="2016-11" db="UniProtKB">
        <authorList>
            <consortium name="WormBaseParasite"/>
        </authorList>
    </citation>
    <scope>IDENTIFICATION</scope>
</reference>